<feature type="region of interest" description="Disordered" evidence="1">
    <location>
        <begin position="1"/>
        <end position="23"/>
    </location>
</feature>
<accession>A0ABQ9G5A1</accession>
<feature type="region of interest" description="Disordered" evidence="1">
    <location>
        <begin position="404"/>
        <end position="433"/>
    </location>
</feature>
<evidence type="ECO:0000256" key="1">
    <source>
        <dbReference type="SAM" id="MobiDB-lite"/>
    </source>
</evidence>
<reference evidence="2 3" key="1">
    <citation type="submission" date="2023-02" db="EMBL/GenBank/DDBJ databases">
        <title>LHISI_Scaffold_Assembly.</title>
        <authorList>
            <person name="Stuart O.P."/>
            <person name="Cleave R."/>
            <person name="Magrath M.J.L."/>
            <person name="Mikheyev A.S."/>
        </authorList>
    </citation>
    <scope>NUCLEOTIDE SEQUENCE [LARGE SCALE GENOMIC DNA]</scope>
    <source>
        <strain evidence="2">Daus_M_001</strain>
        <tissue evidence="2">Leg muscle</tissue>
    </source>
</reference>
<protein>
    <submittedName>
        <fullName evidence="2">Uncharacterized protein</fullName>
    </submittedName>
</protein>
<proteinExistence type="predicted"/>
<feature type="compositionally biased region" description="Basic and acidic residues" evidence="1">
    <location>
        <begin position="11"/>
        <end position="23"/>
    </location>
</feature>
<comment type="caution">
    <text evidence="2">The sequence shown here is derived from an EMBL/GenBank/DDBJ whole genome shotgun (WGS) entry which is preliminary data.</text>
</comment>
<feature type="region of interest" description="Disordered" evidence="1">
    <location>
        <begin position="165"/>
        <end position="190"/>
    </location>
</feature>
<evidence type="ECO:0000313" key="3">
    <source>
        <dbReference type="Proteomes" id="UP001159363"/>
    </source>
</evidence>
<dbReference type="EMBL" id="JARBHB010000015">
    <property type="protein sequence ID" value="KAJ8867378.1"/>
    <property type="molecule type" value="Genomic_DNA"/>
</dbReference>
<evidence type="ECO:0000313" key="2">
    <source>
        <dbReference type="EMBL" id="KAJ8867378.1"/>
    </source>
</evidence>
<gene>
    <name evidence="2" type="ORF">PR048_031179</name>
</gene>
<name>A0ABQ9G5A1_9NEOP</name>
<sequence>MSALSGHHLPRRDSKCERTSEPRHLSYTSTSAWSAVLNGRYCDRREVGRQCPILHDTCSCTRFLYKLLQALVHEPCLSDLATLRGDPLGGKPRIDFVWSPLQPTSSPTYTLETGSTSRLVGSVLTRHRTAQNTGHDLDVKGCPNLPISSGTIHACEGRGVAPTGIGPGSPGWGASGLSTTPPRPHALQDSEPILGSPLVDERPIMNGVKYRVVSGVVWTNRTMVSSNTDTNRTGVLAVQIGVAVAERLALPPPTKANRVQYPAGSPDIRMWESCRTMPFVGGFSRGSPVSFRRLSLFTSITLTDSEDLAVKSRPNLFTSLNSKFQKGSYATTGCWPRLDMFLCPVPFTIRSRKLDMLGSPLVDDQPIMNAVKYRIVSGVVWTNRTMVSSNTDTNRTGVFAVRSEVSMEQRRNARSGETGDPRGNPPTSEFCMPTRPGRLRAISILARIQVANPLLPGVSGTGMMGRGKRDTPEKTRRPAASSGTIPICENPVARLGIEPGSPWWEASVLIAQ</sequence>
<organism evidence="2 3">
    <name type="scientific">Dryococelus australis</name>
    <dbReference type="NCBI Taxonomy" id="614101"/>
    <lineage>
        <taxon>Eukaryota</taxon>
        <taxon>Metazoa</taxon>
        <taxon>Ecdysozoa</taxon>
        <taxon>Arthropoda</taxon>
        <taxon>Hexapoda</taxon>
        <taxon>Insecta</taxon>
        <taxon>Pterygota</taxon>
        <taxon>Neoptera</taxon>
        <taxon>Polyneoptera</taxon>
        <taxon>Phasmatodea</taxon>
        <taxon>Verophasmatodea</taxon>
        <taxon>Anareolatae</taxon>
        <taxon>Phasmatidae</taxon>
        <taxon>Eurycanthinae</taxon>
        <taxon>Dryococelus</taxon>
    </lineage>
</organism>
<keyword evidence="3" id="KW-1185">Reference proteome</keyword>
<dbReference type="Proteomes" id="UP001159363">
    <property type="component" value="Chromosome 14"/>
</dbReference>
<feature type="region of interest" description="Disordered" evidence="1">
    <location>
        <begin position="459"/>
        <end position="485"/>
    </location>
</feature>
<feature type="compositionally biased region" description="Basic and acidic residues" evidence="1">
    <location>
        <begin position="467"/>
        <end position="476"/>
    </location>
</feature>
<feature type="compositionally biased region" description="Gly residues" evidence="1">
    <location>
        <begin position="165"/>
        <end position="174"/>
    </location>
</feature>